<evidence type="ECO:0000313" key="2">
    <source>
        <dbReference type="Proteomes" id="UP000246635"/>
    </source>
</evidence>
<keyword evidence="2" id="KW-1185">Reference proteome</keyword>
<organism evidence="1 2">
    <name type="scientific">Paenibacillus cellulosilyticus</name>
    <dbReference type="NCBI Taxonomy" id="375489"/>
    <lineage>
        <taxon>Bacteria</taxon>
        <taxon>Bacillati</taxon>
        <taxon>Bacillota</taxon>
        <taxon>Bacilli</taxon>
        <taxon>Bacillales</taxon>
        <taxon>Paenibacillaceae</taxon>
        <taxon>Paenibacillus</taxon>
    </lineage>
</organism>
<accession>A0A2V2YZD9</accession>
<protein>
    <submittedName>
        <fullName evidence="1">Uncharacterized protein</fullName>
    </submittedName>
</protein>
<evidence type="ECO:0000313" key="1">
    <source>
        <dbReference type="EMBL" id="PWW07500.1"/>
    </source>
</evidence>
<proteinExistence type="predicted"/>
<sequence>MGWGRNDRAEGPHMNLLSASLHPAIGAPPWGTLAAAFFFDNLRGLFRIRRPQFNEQRRLIRSFIYNKSAIGRLDKLVREGKVCSSVLWHNTIFSKTYVHGRSLPFLIGDQVPGMILRWQTDTKGDTSTHIISQ</sequence>
<dbReference type="Proteomes" id="UP000246635">
    <property type="component" value="Unassembled WGS sequence"/>
</dbReference>
<reference evidence="1 2" key="1">
    <citation type="submission" date="2018-05" db="EMBL/GenBank/DDBJ databases">
        <title>Genomic Encyclopedia of Type Strains, Phase III (KMG-III): the genomes of soil and plant-associated and newly described type strains.</title>
        <authorList>
            <person name="Whitman W."/>
        </authorList>
    </citation>
    <scope>NUCLEOTIDE SEQUENCE [LARGE SCALE GENOMIC DNA]</scope>
    <source>
        <strain evidence="1 2">CECT 5696</strain>
    </source>
</reference>
<dbReference type="EMBL" id="QGTQ01000002">
    <property type="protein sequence ID" value="PWW07500.1"/>
    <property type="molecule type" value="Genomic_DNA"/>
</dbReference>
<dbReference type="AlphaFoldDB" id="A0A2V2YZD9"/>
<gene>
    <name evidence="1" type="ORF">DFQ01_102397</name>
</gene>
<name>A0A2V2YZD9_9BACL</name>
<comment type="caution">
    <text evidence="1">The sequence shown here is derived from an EMBL/GenBank/DDBJ whole genome shotgun (WGS) entry which is preliminary data.</text>
</comment>